<organism evidence="2 3">
    <name type="scientific">Erwinia tasmaniensis (strain DSM 17950 / CFBP 7177 / CIP 109463 / NCPPB 4357 / Et1/99)</name>
    <dbReference type="NCBI Taxonomy" id="465817"/>
    <lineage>
        <taxon>Bacteria</taxon>
        <taxon>Pseudomonadati</taxon>
        <taxon>Pseudomonadota</taxon>
        <taxon>Gammaproteobacteria</taxon>
        <taxon>Enterobacterales</taxon>
        <taxon>Erwiniaceae</taxon>
        <taxon>Erwinia</taxon>
    </lineage>
</organism>
<protein>
    <submittedName>
        <fullName evidence="2">General secretion pathway lipoprotein</fullName>
    </submittedName>
</protein>
<dbReference type="AlphaFoldDB" id="B2VHZ7"/>
<evidence type="ECO:0000313" key="2">
    <source>
        <dbReference type="EMBL" id="CAO95827.1"/>
    </source>
</evidence>
<name>B2VHZ7_ERWT9</name>
<accession>B2VHZ7</accession>
<gene>
    <name evidence="2" type="primary">outS</name>
    <name evidence="2" type="ordered locus">ETA_07810</name>
</gene>
<dbReference type="KEGG" id="eta:ETA_07810"/>
<reference evidence="2 3" key="1">
    <citation type="journal article" date="2008" name="Environ. Microbiol.">
        <title>The genome of Erwinia tasmaniensis strain Et1/99, a non-pathogenic bacterium in the genus Erwinia.</title>
        <authorList>
            <person name="Kube M."/>
            <person name="Migdoll A.M."/>
            <person name="Mueller I."/>
            <person name="Kuhl H."/>
            <person name="Beck A."/>
            <person name="Reinhardt R."/>
            <person name="Geider K."/>
        </authorList>
    </citation>
    <scope>NUCLEOTIDE SEQUENCE [LARGE SCALE GENOMIC DNA]</scope>
    <source>
        <strain evidence="3">DSM 17950 / CFBP 7177 / CIP 109463 / NCPPB 4357 / Et1/99</strain>
    </source>
</reference>
<dbReference type="Proteomes" id="UP000001726">
    <property type="component" value="Chromosome"/>
</dbReference>
<dbReference type="STRING" id="465817.ETA_07810"/>
<keyword evidence="1" id="KW-0732">Signal</keyword>
<dbReference type="InterPro" id="IPR038432">
    <property type="entry name" value="PulS/OutS-like_sf"/>
</dbReference>
<feature type="signal peptide" evidence="1">
    <location>
        <begin position="1"/>
        <end position="27"/>
    </location>
</feature>
<proteinExistence type="predicted"/>
<dbReference type="InterPro" id="IPR019114">
    <property type="entry name" value="Chap_lipoprot_PulS/OutS-like"/>
</dbReference>
<keyword evidence="3" id="KW-1185">Reference proteome</keyword>
<evidence type="ECO:0000256" key="1">
    <source>
        <dbReference type="SAM" id="SignalP"/>
    </source>
</evidence>
<evidence type="ECO:0000313" key="3">
    <source>
        <dbReference type="Proteomes" id="UP000001726"/>
    </source>
</evidence>
<dbReference type="eggNOG" id="ENOG5032UQ7">
    <property type="taxonomic scope" value="Bacteria"/>
</dbReference>
<dbReference type="NCBIfam" id="TIGR01004">
    <property type="entry name" value="PulS_OutS"/>
    <property type="match status" value="1"/>
</dbReference>
<dbReference type="Pfam" id="PF09691">
    <property type="entry name" value="T2SS_PulS_OutS"/>
    <property type="match status" value="1"/>
</dbReference>
<dbReference type="Gene3D" id="1.20.58.1630">
    <property type="entry name" value="Chaperone lipoprotein PulS/OutS"/>
    <property type="match status" value="1"/>
</dbReference>
<dbReference type="EMBL" id="CU468135">
    <property type="protein sequence ID" value="CAO95827.1"/>
    <property type="molecule type" value="Genomic_DNA"/>
</dbReference>
<dbReference type="GO" id="GO:0006886">
    <property type="term" value="P:intracellular protein transport"/>
    <property type="evidence" value="ECO:0007669"/>
    <property type="project" value="InterPro"/>
</dbReference>
<dbReference type="PROSITE" id="PS51257">
    <property type="entry name" value="PROKAR_LIPOPROTEIN"/>
    <property type="match status" value="1"/>
</dbReference>
<feature type="chain" id="PRO_5002784048" evidence="1">
    <location>
        <begin position="28"/>
        <end position="128"/>
    </location>
</feature>
<sequence length="128" mass="13920">MIMSIKILSTILLLPLLTLVGCQSSQSSKPAAIPVTSQLAQLSSLVASASWLKQNCHRGDIPDKVILVNKALDLAKERGWTVDRNFRQQFAQQVSTRISALDADSPSQSVKCAALNQAVVPFIQYAQK</sequence>
<dbReference type="InterPro" id="IPR005699">
    <property type="entry name" value="Chap_lipoprot_PulS/OutS"/>
</dbReference>
<keyword evidence="2" id="KW-0449">Lipoprotein</keyword>
<dbReference type="HOGENOM" id="CLU_154567_0_0_6"/>